<feature type="region of interest" description="Disordered" evidence="1">
    <location>
        <begin position="118"/>
        <end position="148"/>
    </location>
</feature>
<dbReference type="AlphaFoldDB" id="A0A9C6T3E6"/>
<dbReference type="Proteomes" id="UP000515160">
    <property type="component" value="Chromosome X"/>
</dbReference>
<feature type="compositionally biased region" description="Polar residues" evidence="1">
    <location>
        <begin position="260"/>
        <end position="270"/>
    </location>
</feature>
<feature type="region of interest" description="Disordered" evidence="1">
    <location>
        <begin position="516"/>
        <end position="554"/>
    </location>
</feature>
<proteinExistence type="predicted"/>
<reference evidence="3" key="1">
    <citation type="submission" date="2025-08" db="UniProtKB">
        <authorList>
            <consortium name="RefSeq"/>
        </authorList>
    </citation>
    <scope>IDENTIFICATION</scope>
    <source>
        <strain evidence="3">15112-1751.03</strain>
        <tissue evidence="3">Whole Adult</tissue>
    </source>
</reference>
<evidence type="ECO:0000313" key="2">
    <source>
        <dbReference type="Proteomes" id="UP000515160"/>
    </source>
</evidence>
<feature type="compositionally biased region" description="Polar residues" evidence="1">
    <location>
        <begin position="45"/>
        <end position="56"/>
    </location>
</feature>
<feature type="region of interest" description="Disordered" evidence="1">
    <location>
        <begin position="1"/>
        <end position="71"/>
    </location>
</feature>
<organism evidence="2 3">
    <name type="scientific">Drosophila albomicans</name>
    <name type="common">Fruit fly</name>
    <dbReference type="NCBI Taxonomy" id="7291"/>
    <lineage>
        <taxon>Eukaryota</taxon>
        <taxon>Metazoa</taxon>
        <taxon>Ecdysozoa</taxon>
        <taxon>Arthropoda</taxon>
        <taxon>Hexapoda</taxon>
        <taxon>Insecta</taxon>
        <taxon>Pterygota</taxon>
        <taxon>Neoptera</taxon>
        <taxon>Endopterygota</taxon>
        <taxon>Diptera</taxon>
        <taxon>Brachycera</taxon>
        <taxon>Muscomorpha</taxon>
        <taxon>Ephydroidea</taxon>
        <taxon>Drosophilidae</taxon>
        <taxon>Drosophila</taxon>
    </lineage>
</organism>
<feature type="compositionally biased region" description="Polar residues" evidence="1">
    <location>
        <begin position="122"/>
        <end position="133"/>
    </location>
</feature>
<feature type="compositionally biased region" description="Polar residues" evidence="1">
    <location>
        <begin position="535"/>
        <end position="544"/>
    </location>
</feature>
<evidence type="ECO:0000256" key="1">
    <source>
        <dbReference type="SAM" id="MobiDB-lite"/>
    </source>
</evidence>
<feature type="region of interest" description="Disordered" evidence="1">
    <location>
        <begin position="245"/>
        <end position="272"/>
    </location>
</feature>
<feature type="compositionally biased region" description="Basic and acidic residues" evidence="1">
    <location>
        <begin position="9"/>
        <end position="27"/>
    </location>
</feature>
<accession>A0A9C6T3E6</accession>
<name>A0A9C6T3E6_DROAB</name>
<keyword evidence="2" id="KW-1185">Reference proteome</keyword>
<dbReference type="GeneID" id="117563710"/>
<feature type="region of interest" description="Disordered" evidence="1">
    <location>
        <begin position="318"/>
        <end position="348"/>
    </location>
</feature>
<feature type="compositionally biased region" description="Low complexity" evidence="1">
    <location>
        <begin position="516"/>
        <end position="530"/>
    </location>
</feature>
<gene>
    <name evidence="3" type="primary">LOC117563710</name>
</gene>
<protein>
    <submittedName>
        <fullName evidence="3">Dentin sialophosphoprotein-like</fullName>
    </submittedName>
</protein>
<sequence>METLTKNIDNSDEKNSITTMNRHEITPENRASVLATLMEDDTDSENSNNIFKTSELTPDDRASTFSKPPADRHRPIVMETLTKNIDNSDEKNSITAMNQHEITPENRASVLATLMEDDTDSENSNNIFKTSELTPDDRASTFSKSPADSHRPIVVETLTKNINDLDVQNSITTMNRHEITPENRASVLATLMEDDTDSENSNNIFKTSTSNLEHSSNIFKLSHYDDCKLERSALGRSLIYSCDSSTQSLKSSEKNKNIPDVNSTVVSNPSADPHRPIVIETLTNNIDNSDEKYSITTMIRHEISPENRASVLAALMKGDTDSDTSDKISKSSELIPENKDDTDSKCSSKTFKLSDNEDHKLERSVSVRTLNYNCDSDTESLKSSEGSSLALQTFLDTQRSERFQCSNVSVETIADKECSASNSQPLGDPSKEGNIDICKKTTECCVSTLADLLEDDRYSESSTKSSGEDEEKQLKYSDSVTIVIIDDTESSDTDLESPNRYETSITYPIEISYAESSLTSQSTSDSQQCQHISEDSCTSEALSTENEDKVSVML</sequence>
<dbReference type="RefSeq" id="XP_051859397.1">
    <property type="nucleotide sequence ID" value="XM_052003437.1"/>
</dbReference>
<evidence type="ECO:0000313" key="3">
    <source>
        <dbReference type="RefSeq" id="XP_051859397.1"/>
    </source>
</evidence>